<gene>
    <name evidence="2" type="ORF">SAMN02982922_2740</name>
</gene>
<evidence type="ECO:0000313" key="3">
    <source>
        <dbReference type="Proteomes" id="UP000193083"/>
    </source>
</evidence>
<keyword evidence="1" id="KW-1133">Transmembrane helix</keyword>
<feature type="transmembrane region" description="Helical" evidence="1">
    <location>
        <begin position="36"/>
        <end position="58"/>
    </location>
</feature>
<evidence type="ECO:0000313" key="2">
    <source>
        <dbReference type="EMBL" id="SMH42430.1"/>
    </source>
</evidence>
<accession>A0A1X7NWA4</accession>
<proteinExistence type="predicted"/>
<dbReference type="EMBL" id="FXBL01000004">
    <property type="protein sequence ID" value="SMH42430.1"/>
    <property type="molecule type" value="Genomic_DNA"/>
</dbReference>
<keyword evidence="1" id="KW-0812">Transmembrane</keyword>
<organism evidence="2 3">
    <name type="scientific">Mesorhizobium australicum</name>
    <dbReference type="NCBI Taxonomy" id="536018"/>
    <lineage>
        <taxon>Bacteria</taxon>
        <taxon>Pseudomonadati</taxon>
        <taxon>Pseudomonadota</taxon>
        <taxon>Alphaproteobacteria</taxon>
        <taxon>Hyphomicrobiales</taxon>
        <taxon>Phyllobacteriaceae</taxon>
        <taxon>Mesorhizobium</taxon>
    </lineage>
</organism>
<sequence>MGWKTDIAYENAERDEWIRFMADQTPWRRFRIRLAIAIRVAAIAALLIGPIAFGIYYYHL</sequence>
<reference evidence="2 3" key="1">
    <citation type="submission" date="2017-04" db="EMBL/GenBank/DDBJ databases">
        <authorList>
            <person name="Afonso C.L."/>
            <person name="Miller P.J."/>
            <person name="Scott M.A."/>
            <person name="Spackman E."/>
            <person name="Goraichik I."/>
            <person name="Dimitrov K.M."/>
            <person name="Suarez D.L."/>
            <person name="Swayne D.E."/>
        </authorList>
    </citation>
    <scope>NUCLEOTIDE SEQUENCE [LARGE SCALE GENOMIC DNA]</scope>
    <source>
        <strain evidence="2 3">B5P</strain>
    </source>
</reference>
<protein>
    <submittedName>
        <fullName evidence="2">Uncharacterized protein</fullName>
    </submittedName>
</protein>
<dbReference type="AlphaFoldDB" id="A0A1X7NWA4"/>
<name>A0A1X7NWA4_9HYPH</name>
<dbReference type="RefSeq" id="WP_085464649.1">
    <property type="nucleotide sequence ID" value="NZ_FXBL01000004.1"/>
</dbReference>
<keyword evidence="1" id="KW-0472">Membrane</keyword>
<dbReference type="Proteomes" id="UP000193083">
    <property type="component" value="Unassembled WGS sequence"/>
</dbReference>
<evidence type="ECO:0000256" key="1">
    <source>
        <dbReference type="SAM" id="Phobius"/>
    </source>
</evidence>
<keyword evidence="3" id="KW-1185">Reference proteome</keyword>